<name>A0ABM1BFG3_LIMPO</name>
<feature type="repeat" description="WD" evidence="5">
    <location>
        <begin position="197"/>
        <end position="238"/>
    </location>
</feature>
<dbReference type="PRINTS" id="PR00319">
    <property type="entry name" value="GPROTEINB"/>
</dbReference>
<dbReference type="Proteomes" id="UP000694941">
    <property type="component" value="Unplaced"/>
</dbReference>
<dbReference type="Pfam" id="PF25391">
    <property type="entry name" value="WD40_Gbeta"/>
    <property type="match status" value="1"/>
</dbReference>
<dbReference type="InterPro" id="IPR015943">
    <property type="entry name" value="WD40/YVTN_repeat-like_dom_sf"/>
</dbReference>
<dbReference type="PRINTS" id="PR00320">
    <property type="entry name" value="GPROTEINBRPT"/>
</dbReference>
<dbReference type="PANTHER" id="PTHR19850">
    <property type="entry name" value="GUANINE NUCLEOTIDE-BINDING PROTEIN BETA G PROTEIN BETA"/>
    <property type="match status" value="1"/>
</dbReference>
<evidence type="ECO:0000256" key="3">
    <source>
        <dbReference type="ARBA" id="ARBA00022737"/>
    </source>
</evidence>
<dbReference type="InterPro" id="IPR019775">
    <property type="entry name" value="WD40_repeat_CS"/>
</dbReference>
<accession>A0ABM1BFG3</accession>
<evidence type="ECO:0000313" key="7">
    <source>
        <dbReference type="RefSeq" id="XP_013780932.1"/>
    </source>
</evidence>
<sequence>MLGMPDFKKPFIIQANASDIVIEAVFLQEYEDRLFSLMYESKEKEDLTPLKEELSGLIEKIKTQIIPLRSSWVMATCFAHSGNYVAVGGMDNMCTVYDVNNRDNTGVAKLKRELAGYEGFLSCCRFLDDGKLITGSADMKILIWDLEKGVKENEFFGHQGDVMTMSLHPDRNTFVTGSVDRSAKLWDIRDAQCQQTFWGHESDVNSVCFHSSGFAFGTGSDDKTARMFDIRGDQQIGIYKPPTPKSGFTSCVLSNSGRLIICGSDDYSIHIWDTLRSEHNSSLPGHENRVTSISLPDNGMALASCSWDTVVRIWN</sequence>
<feature type="repeat" description="WD" evidence="5">
    <location>
        <begin position="114"/>
        <end position="154"/>
    </location>
</feature>
<keyword evidence="4" id="KW-0807">Transducer</keyword>
<dbReference type="InterPro" id="IPR001680">
    <property type="entry name" value="WD40_rpt"/>
</dbReference>
<dbReference type="SUPFAM" id="SSF50978">
    <property type="entry name" value="WD40 repeat-like"/>
    <property type="match status" value="1"/>
</dbReference>
<dbReference type="Gene3D" id="2.130.10.10">
    <property type="entry name" value="YVTN repeat-like/Quinoprotein amine dehydrogenase"/>
    <property type="match status" value="1"/>
</dbReference>
<dbReference type="InterPro" id="IPR016346">
    <property type="entry name" value="G-protein_beta_1-5"/>
</dbReference>
<dbReference type="PROSITE" id="PS50082">
    <property type="entry name" value="WD_REPEATS_2"/>
    <property type="match status" value="4"/>
</dbReference>
<protein>
    <submittedName>
        <fullName evidence="7">Guanine nucleotide-binding protein subunit beta-2-like</fullName>
    </submittedName>
</protein>
<dbReference type="PROSITE" id="PS50294">
    <property type="entry name" value="WD_REPEATS_REGION"/>
    <property type="match status" value="2"/>
</dbReference>
<evidence type="ECO:0000256" key="4">
    <source>
        <dbReference type="ARBA" id="ARBA00023224"/>
    </source>
</evidence>
<dbReference type="PROSITE" id="PS00678">
    <property type="entry name" value="WD_REPEATS_1"/>
    <property type="match status" value="1"/>
</dbReference>
<reference evidence="7" key="1">
    <citation type="submission" date="2025-08" db="UniProtKB">
        <authorList>
            <consortium name="RefSeq"/>
        </authorList>
    </citation>
    <scope>IDENTIFICATION</scope>
    <source>
        <tissue evidence="7">Muscle</tissue>
    </source>
</reference>
<evidence type="ECO:0000256" key="5">
    <source>
        <dbReference type="PROSITE-ProRule" id="PRU00221"/>
    </source>
</evidence>
<evidence type="ECO:0000256" key="1">
    <source>
        <dbReference type="ARBA" id="ARBA00009768"/>
    </source>
</evidence>
<dbReference type="InterPro" id="IPR036322">
    <property type="entry name" value="WD40_repeat_dom_sf"/>
</dbReference>
<dbReference type="CDD" id="cd00200">
    <property type="entry name" value="WD40"/>
    <property type="match status" value="1"/>
</dbReference>
<dbReference type="InterPro" id="IPR001632">
    <property type="entry name" value="WD40_G-protein_beta-like"/>
</dbReference>
<keyword evidence="2 5" id="KW-0853">WD repeat</keyword>
<keyword evidence="6" id="KW-1185">Reference proteome</keyword>
<feature type="repeat" description="WD" evidence="5">
    <location>
        <begin position="283"/>
        <end position="315"/>
    </location>
</feature>
<feature type="repeat" description="WD" evidence="5">
    <location>
        <begin position="155"/>
        <end position="196"/>
    </location>
</feature>
<dbReference type="SMART" id="SM00320">
    <property type="entry name" value="WD40"/>
    <property type="match status" value="6"/>
</dbReference>
<comment type="similarity">
    <text evidence="1">Belongs to the WD repeat G protein beta family.</text>
</comment>
<dbReference type="InterPro" id="IPR020472">
    <property type="entry name" value="WD40_PAC1"/>
</dbReference>
<evidence type="ECO:0000256" key="2">
    <source>
        <dbReference type="ARBA" id="ARBA00022574"/>
    </source>
</evidence>
<gene>
    <name evidence="7" type="primary">LOC106465273</name>
</gene>
<organism evidence="6 7">
    <name type="scientific">Limulus polyphemus</name>
    <name type="common">Atlantic horseshoe crab</name>
    <dbReference type="NCBI Taxonomy" id="6850"/>
    <lineage>
        <taxon>Eukaryota</taxon>
        <taxon>Metazoa</taxon>
        <taxon>Ecdysozoa</taxon>
        <taxon>Arthropoda</taxon>
        <taxon>Chelicerata</taxon>
        <taxon>Merostomata</taxon>
        <taxon>Xiphosura</taxon>
        <taxon>Limulidae</taxon>
        <taxon>Limulus</taxon>
    </lineage>
</organism>
<dbReference type="RefSeq" id="XP_013780932.1">
    <property type="nucleotide sequence ID" value="XM_013925478.1"/>
</dbReference>
<keyword evidence="3" id="KW-0677">Repeat</keyword>
<dbReference type="PIRSF" id="PIRSF002394">
    <property type="entry name" value="GN-bd_beta"/>
    <property type="match status" value="1"/>
</dbReference>
<proteinExistence type="inferred from homology"/>
<evidence type="ECO:0000313" key="6">
    <source>
        <dbReference type="Proteomes" id="UP000694941"/>
    </source>
</evidence>
<dbReference type="GeneID" id="106465273"/>